<dbReference type="InterPro" id="IPR051794">
    <property type="entry name" value="PG_Endopeptidase_C40"/>
</dbReference>
<dbReference type="RefSeq" id="WP_006359205.1">
    <property type="nucleotide sequence ID" value="NZ_BACI01000067.1"/>
</dbReference>
<dbReference type="GeneID" id="80262513"/>
<dbReference type="Gene3D" id="3.90.1720.10">
    <property type="entry name" value="endopeptidase domain like (from Nostoc punctiforme)"/>
    <property type="match status" value="1"/>
</dbReference>
<comment type="similarity">
    <text evidence="1">Belongs to the peptidase C40 family.</text>
</comment>
<accession>F9VWU6</accession>
<dbReference type="STRING" id="1027371.GOALK_067_00440"/>
<dbReference type="Pfam" id="PF00877">
    <property type="entry name" value="NLPC_P60"/>
    <property type="match status" value="1"/>
</dbReference>
<dbReference type="Gene3D" id="1.10.287.1060">
    <property type="entry name" value="ESAT-6-like"/>
    <property type="match status" value="1"/>
</dbReference>
<evidence type="ECO:0000256" key="4">
    <source>
        <dbReference type="ARBA" id="ARBA00022807"/>
    </source>
</evidence>
<dbReference type="InterPro" id="IPR000064">
    <property type="entry name" value="NLP_P60_dom"/>
</dbReference>
<protein>
    <recommendedName>
        <fullName evidence="5">NlpC/P60 domain-containing protein</fullName>
    </recommendedName>
</protein>
<keyword evidence="4" id="KW-0788">Thiol protease</keyword>
<keyword evidence="2" id="KW-0645">Protease</keyword>
<dbReference type="AlphaFoldDB" id="F9VWU6"/>
<keyword evidence="3" id="KW-0378">Hydrolase</keyword>
<dbReference type="PROSITE" id="PS51935">
    <property type="entry name" value="NLPC_P60"/>
    <property type="match status" value="1"/>
</dbReference>
<evidence type="ECO:0000256" key="1">
    <source>
        <dbReference type="ARBA" id="ARBA00007074"/>
    </source>
</evidence>
<evidence type="ECO:0000313" key="6">
    <source>
        <dbReference type="EMBL" id="GAA13085.1"/>
    </source>
</evidence>
<dbReference type="GO" id="GO:0008234">
    <property type="term" value="F:cysteine-type peptidase activity"/>
    <property type="evidence" value="ECO:0007669"/>
    <property type="project" value="UniProtKB-KW"/>
</dbReference>
<dbReference type="EMBL" id="BACI01000067">
    <property type="protein sequence ID" value="GAA13085.1"/>
    <property type="molecule type" value="Genomic_DNA"/>
</dbReference>
<dbReference type="PANTHER" id="PTHR47359">
    <property type="entry name" value="PEPTIDOGLYCAN DL-ENDOPEPTIDASE CWLO"/>
    <property type="match status" value="1"/>
</dbReference>
<proteinExistence type="inferred from homology"/>
<comment type="caution">
    <text evidence="6">The sequence shown here is derived from an EMBL/GenBank/DDBJ whole genome shotgun (WGS) entry which is preliminary data.</text>
</comment>
<evidence type="ECO:0000256" key="2">
    <source>
        <dbReference type="ARBA" id="ARBA00022670"/>
    </source>
</evidence>
<dbReference type="InterPro" id="IPR036689">
    <property type="entry name" value="ESAT-6-like_sf"/>
</dbReference>
<organism evidence="6 7">
    <name type="scientific">Gordonia alkanivorans NBRC 16433</name>
    <dbReference type="NCBI Taxonomy" id="1027371"/>
    <lineage>
        <taxon>Bacteria</taxon>
        <taxon>Bacillati</taxon>
        <taxon>Actinomycetota</taxon>
        <taxon>Actinomycetes</taxon>
        <taxon>Mycobacteriales</taxon>
        <taxon>Gordoniaceae</taxon>
        <taxon>Gordonia</taxon>
    </lineage>
</organism>
<dbReference type="SUPFAM" id="SSF140453">
    <property type="entry name" value="EsxAB dimer-like"/>
    <property type="match status" value="1"/>
</dbReference>
<gene>
    <name evidence="6" type="ORF">GOALK_067_00440</name>
</gene>
<dbReference type="Proteomes" id="UP000003558">
    <property type="component" value="Unassembled WGS sequence"/>
</dbReference>
<name>F9VWU6_9ACTN</name>
<dbReference type="eggNOG" id="COG0791">
    <property type="taxonomic scope" value="Bacteria"/>
</dbReference>
<dbReference type="GO" id="GO:0006508">
    <property type="term" value="P:proteolysis"/>
    <property type="evidence" value="ECO:0007669"/>
    <property type="project" value="UniProtKB-KW"/>
</dbReference>
<dbReference type="SUPFAM" id="SSF54001">
    <property type="entry name" value="Cysteine proteinases"/>
    <property type="match status" value="1"/>
</dbReference>
<dbReference type="InterPro" id="IPR038765">
    <property type="entry name" value="Papain-like_cys_pep_sf"/>
</dbReference>
<evidence type="ECO:0000313" key="7">
    <source>
        <dbReference type="Proteomes" id="UP000003558"/>
    </source>
</evidence>
<feature type="domain" description="NlpC/P60" evidence="5">
    <location>
        <begin position="207"/>
        <end position="320"/>
    </location>
</feature>
<reference evidence="6 7" key="1">
    <citation type="submission" date="2011-05" db="EMBL/GenBank/DDBJ databases">
        <title>Whole genome shotgun sequence of Gordonia alkanivorans NBRC 16433.</title>
        <authorList>
            <person name="Hosoyama A."/>
            <person name="Nakamura S."/>
            <person name="Takarada H."/>
            <person name="Tsuchikane K."/>
            <person name="Yamazaki S."/>
            <person name="Fujita N."/>
        </authorList>
    </citation>
    <scope>NUCLEOTIDE SEQUENCE [LARGE SCALE GENOMIC DNA]</scope>
    <source>
        <strain evidence="6 7">NBRC 16433</strain>
    </source>
</reference>
<evidence type="ECO:0000259" key="5">
    <source>
        <dbReference type="PROSITE" id="PS51935"/>
    </source>
</evidence>
<dbReference type="PANTHER" id="PTHR47359:SF3">
    <property type="entry name" value="NLP_P60 DOMAIN-CONTAINING PROTEIN-RELATED"/>
    <property type="match status" value="1"/>
</dbReference>
<sequence length="320" mass="33298">MLDAAMFAEPLRQLVAALGTGVLAPGNPAETIRAAADAVDAARRGSTAATEAVRTHWEGSGAAAAVDATGRVQQSMGMLTDDADDFARLVESAGGKVQSASTRLLGLVDSLERRARAFGSELFTPAGLLTMLPVAAGHLGRGLEIVARTRADLRSDTDAMAALGRRIAPASVTTTSDPATAERLSVSPVSGGVPITLPDGSVAYAPNERAAKAVRAALSQRGVPYLWGGTTPAGFDCSGFTRWAYRQAGLDLPRLAQDQDTAGIRVSQAQLQPGDLAVWSGHVAMYIGNDQMIEAGDPVGVSPVRTTNLDQTFEGFFRPR</sequence>
<evidence type="ECO:0000256" key="3">
    <source>
        <dbReference type="ARBA" id="ARBA00022801"/>
    </source>
</evidence>